<evidence type="ECO:0000313" key="2">
    <source>
        <dbReference type="EMBL" id="CAB4132482.1"/>
    </source>
</evidence>
<feature type="transmembrane region" description="Helical" evidence="1">
    <location>
        <begin position="12"/>
        <end position="34"/>
    </location>
</feature>
<accession>A0A6J5LFZ9</accession>
<organism evidence="2">
    <name type="scientific">uncultured Caudovirales phage</name>
    <dbReference type="NCBI Taxonomy" id="2100421"/>
    <lineage>
        <taxon>Viruses</taxon>
        <taxon>Duplodnaviria</taxon>
        <taxon>Heunggongvirae</taxon>
        <taxon>Uroviricota</taxon>
        <taxon>Caudoviricetes</taxon>
        <taxon>Peduoviridae</taxon>
        <taxon>Maltschvirus</taxon>
        <taxon>Maltschvirus maltsch</taxon>
    </lineage>
</organism>
<sequence>MDIVHTIINYLTAHWGAILALTGGSAGLSALTELIIQKAHVDSKKVAYTLVHFLSFASGIVAYVAMQDNAVGVYATLVIGAQTIHRFLLSPAYVRYIEPYLQYKANQKPASEPVPAPAPAPEFPTQ</sequence>
<feature type="transmembrane region" description="Helical" evidence="1">
    <location>
        <begin position="71"/>
        <end position="89"/>
    </location>
</feature>
<gene>
    <name evidence="2" type="ORF">UFOVP253_25</name>
</gene>
<reference evidence="2" key="1">
    <citation type="submission" date="2020-04" db="EMBL/GenBank/DDBJ databases">
        <authorList>
            <person name="Chiriac C."/>
            <person name="Salcher M."/>
            <person name="Ghai R."/>
            <person name="Kavagutti S V."/>
        </authorList>
    </citation>
    <scope>NUCLEOTIDE SEQUENCE</scope>
</reference>
<name>A0A6J5LFZ9_9CAUD</name>
<protein>
    <submittedName>
        <fullName evidence="2">Uncharacterized protein</fullName>
    </submittedName>
</protein>
<proteinExistence type="predicted"/>
<evidence type="ECO:0000256" key="1">
    <source>
        <dbReference type="SAM" id="Phobius"/>
    </source>
</evidence>
<dbReference type="EMBL" id="LR796266">
    <property type="protein sequence ID" value="CAB4132482.1"/>
    <property type="molecule type" value="Genomic_DNA"/>
</dbReference>
<keyword evidence="1" id="KW-0812">Transmembrane</keyword>
<keyword evidence="1" id="KW-0472">Membrane</keyword>
<keyword evidence="1" id="KW-1133">Transmembrane helix</keyword>
<feature type="transmembrane region" description="Helical" evidence="1">
    <location>
        <begin position="46"/>
        <end position="65"/>
    </location>
</feature>